<reference evidence="2" key="1">
    <citation type="submission" date="2014-09" db="EMBL/GenBank/DDBJ databases">
        <authorList>
            <person name="Gomez-Valero L."/>
        </authorList>
    </citation>
    <scope>NUCLEOTIDE SEQUENCE [LARGE SCALE GENOMIC DNA]</scope>
    <source>
        <strain evidence="2">ATCC700992</strain>
    </source>
</reference>
<organism evidence="1 2">
    <name type="scientific">Legionella fallonii LLAP-10</name>
    <dbReference type="NCBI Taxonomy" id="1212491"/>
    <lineage>
        <taxon>Bacteria</taxon>
        <taxon>Pseudomonadati</taxon>
        <taxon>Pseudomonadota</taxon>
        <taxon>Gammaproteobacteria</taxon>
        <taxon>Legionellales</taxon>
        <taxon>Legionellaceae</taxon>
        <taxon>Legionella</taxon>
    </lineage>
</organism>
<proteinExistence type="predicted"/>
<dbReference type="SUPFAM" id="SSF50494">
    <property type="entry name" value="Trypsin-like serine proteases"/>
    <property type="match status" value="1"/>
</dbReference>
<gene>
    <name evidence="1" type="ORF">LFA_1810</name>
</gene>
<dbReference type="HOGENOM" id="CLU_2479512_0_0_6"/>
<dbReference type="RefSeq" id="WP_197541207.1">
    <property type="nucleotide sequence ID" value="NZ_LN614827.1"/>
</dbReference>
<sequence>MPKEDGSIPNPLEAHGITMPITLLAGILGSGNSGGPAWIHTKNGWSIARINSDGSGNAAYGDISWFPRVSEVQQWIEQIVPTARFIE</sequence>
<evidence type="ECO:0000313" key="1">
    <source>
        <dbReference type="EMBL" id="CEG57208.1"/>
    </source>
</evidence>
<dbReference type="InterPro" id="IPR009003">
    <property type="entry name" value="Peptidase_S1_PA"/>
</dbReference>
<name>A0A098G402_9GAMM</name>
<evidence type="ECO:0000313" key="2">
    <source>
        <dbReference type="Proteomes" id="UP000032430"/>
    </source>
</evidence>
<protein>
    <submittedName>
        <fullName evidence="1">Peptidase S1 and S6 chymotrypsin/Hap</fullName>
    </submittedName>
</protein>
<dbReference type="EMBL" id="LN614827">
    <property type="protein sequence ID" value="CEG57208.1"/>
    <property type="molecule type" value="Genomic_DNA"/>
</dbReference>
<dbReference type="Proteomes" id="UP000032430">
    <property type="component" value="Chromosome I"/>
</dbReference>
<dbReference type="InterPro" id="IPR043504">
    <property type="entry name" value="Peptidase_S1_PA_chymotrypsin"/>
</dbReference>
<dbReference type="KEGG" id="lfa:LFA_1810"/>
<keyword evidence="2" id="KW-1185">Reference proteome</keyword>
<accession>A0A098G402</accession>
<dbReference type="Gene3D" id="2.40.10.10">
    <property type="entry name" value="Trypsin-like serine proteases"/>
    <property type="match status" value="1"/>
</dbReference>
<dbReference type="AlphaFoldDB" id="A0A098G402"/>